<comment type="similarity">
    <text evidence="1">Belongs to the TECPR1 family.</text>
</comment>
<dbReference type="InParanoid" id="A0A6P8I2K2"/>
<feature type="region of interest" description="Disordered" evidence="3">
    <location>
        <begin position="398"/>
        <end position="420"/>
    </location>
</feature>
<dbReference type="OrthoDB" id="72441at2759"/>
<proteinExistence type="inferred from homology"/>
<keyword evidence="2" id="KW-0677">Repeat</keyword>
<reference evidence="7" key="1">
    <citation type="submission" date="2025-08" db="UniProtKB">
        <authorList>
            <consortium name="RefSeq"/>
        </authorList>
    </citation>
    <scope>IDENTIFICATION</scope>
    <source>
        <tissue evidence="7">Tentacle</tissue>
    </source>
</reference>
<dbReference type="SMART" id="SM00706">
    <property type="entry name" value="TECPR"/>
    <property type="match status" value="8"/>
</dbReference>
<dbReference type="FunCoup" id="A0A6P8I2K2">
    <property type="interactions" value="906"/>
</dbReference>
<dbReference type="GO" id="GO:0098588">
    <property type="term" value="C:bounding membrane of organelle"/>
    <property type="evidence" value="ECO:0007669"/>
    <property type="project" value="UniProtKB-ARBA"/>
</dbReference>
<dbReference type="InterPro" id="IPR051513">
    <property type="entry name" value="Tectonin_beta-prop"/>
</dbReference>
<feature type="domain" description="Peroxin/Ferlin" evidence="5">
    <location>
        <begin position="139"/>
        <end position="172"/>
    </location>
</feature>
<gene>
    <name evidence="7" type="primary">LOC116298425</name>
</gene>
<evidence type="ECO:0000256" key="3">
    <source>
        <dbReference type="SAM" id="MobiDB-lite"/>
    </source>
</evidence>
<name>A0A6P8I2K2_ACTTE</name>
<dbReference type="RefSeq" id="XP_031562764.1">
    <property type="nucleotide sequence ID" value="XM_031706904.1"/>
</dbReference>
<accession>A0A6P8I2K2</accession>
<dbReference type="InterPro" id="IPR010482">
    <property type="entry name" value="TECPR1-like_DysF"/>
</dbReference>
<dbReference type="InterPro" id="IPR006624">
    <property type="entry name" value="Beta-propeller_rpt_TECPR"/>
</dbReference>
<dbReference type="SMART" id="SM00694">
    <property type="entry name" value="DysFC"/>
    <property type="match status" value="2"/>
</dbReference>
<dbReference type="GO" id="GO:0005737">
    <property type="term" value="C:cytoplasm"/>
    <property type="evidence" value="ECO:0007669"/>
    <property type="project" value="UniProtKB-ARBA"/>
</dbReference>
<dbReference type="SUPFAM" id="SSF50729">
    <property type="entry name" value="PH domain-like"/>
    <property type="match status" value="1"/>
</dbReference>
<evidence type="ECO:0000256" key="2">
    <source>
        <dbReference type="ARBA" id="ARBA00022737"/>
    </source>
</evidence>
<evidence type="ECO:0000259" key="5">
    <source>
        <dbReference type="SMART" id="SM00694"/>
    </source>
</evidence>
<dbReference type="SMART" id="SM00693">
    <property type="entry name" value="DysFN"/>
    <property type="match status" value="2"/>
</dbReference>
<evidence type="ECO:0000313" key="6">
    <source>
        <dbReference type="Proteomes" id="UP000515163"/>
    </source>
</evidence>
<dbReference type="Proteomes" id="UP000515163">
    <property type="component" value="Unplaced"/>
</dbReference>
<dbReference type="AlphaFoldDB" id="A0A6P8I2K2"/>
<feature type="domain" description="Peroxin/Ferlin" evidence="4">
    <location>
        <begin position="706"/>
        <end position="767"/>
    </location>
</feature>
<protein>
    <submittedName>
        <fullName evidence="7">Tectonin beta-propeller repeat-containing protein 1-like</fullName>
    </submittedName>
</protein>
<dbReference type="Pfam" id="PF19193">
    <property type="entry name" value="Tectonin"/>
    <property type="match status" value="2"/>
</dbReference>
<dbReference type="PANTHER" id="PTHR23250:SF1">
    <property type="entry name" value="TECTONIN BETA-PROPELLER REPEAT-CONTAINING PROTEIN 1"/>
    <property type="match status" value="1"/>
</dbReference>
<organism evidence="6 7">
    <name type="scientific">Actinia tenebrosa</name>
    <name type="common">Australian red waratah sea anemone</name>
    <dbReference type="NCBI Taxonomy" id="6105"/>
    <lineage>
        <taxon>Eukaryota</taxon>
        <taxon>Metazoa</taxon>
        <taxon>Cnidaria</taxon>
        <taxon>Anthozoa</taxon>
        <taxon>Hexacorallia</taxon>
        <taxon>Actiniaria</taxon>
        <taxon>Actiniidae</taxon>
        <taxon>Actinia</taxon>
    </lineage>
</organism>
<feature type="domain" description="Peroxin/Ferlin" evidence="4">
    <location>
        <begin position="68"/>
        <end position="130"/>
    </location>
</feature>
<evidence type="ECO:0000259" key="4">
    <source>
        <dbReference type="SMART" id="SM00693"/>
    </source>
</evidence>
<dbReference type="Pfam" id="PF06398">
    <property type="entry name" value="Pex24p"/>
    <property type="match status" value="1"/>
</dbReference>
<feature type="domain" description="Peroxin/Ferlin" evidence="5">
    <location>
        <begin position="777"/>
        <end position="810"/>
    </location>
</feature>
<dbReference type="GeneID" id="116298425"/>
<evidence type="ECO:0000256" key="1">
    <source>
        <dbReference type="ARBA" id="ARBA00005966"/>
    </source>
</evidence>
<dbReference type="Pfam" id="PF06462">
    <property type="entry name" value="Hyd_WA"/>
    <property type="match status" value="3"/>
</dbReference>
<dbReference type="InterPro" id="IPR006614">
    <property type="entry name" value="Peroxin/Ferlin"/>
</dbReference>
<dbReference type="PANTHER" id="PTHR23250">
    <property type="entry name" value="DYSFERLIN-RELATED"/>
    <property type="match status" value="1"/>
</dbReference>
<keyword evidence="6" id="KW-1185">Reference proteome</keyword>
<evidence type="ECO:0000313" key="7">
    <source>
        <dbReference type="RefSeq" id="XP_031562764.1"/>
    </source>
</evidence>
<dbReference type="KEGG" id="aten:116298425"/>
<sequence length="976" mass="111037">MEAPHLWLIDRDGRSFIVNLRDNSWKEVSTPELKSRNCFKRISAVSSCAWAINANQQPCLYVHATQVPIRARVETWENQRWGLMNGWSVKSMFRSDRYHFSSKDGKQDLPQSGFMLPSMYWTWESDWYINRKVPGDIEGWQYAIDFPRTYYAEKGQLSCVRRRCWSRYYKFDGYDRWLLIEGLSDDPVKQPFQDIAIGGTMIPGQKPGHLSVWAVTFHGQVIFRAGITDKNPEGEKWVDVPPPGVTITQISVSRTGVLWGVSWEGIAVVRIGVTYYQPTGTQWVEVNPPSLSPNNEICQLLQVSVGVNGVWALTKDEQVWFRKGVNTSQVNASIKEVTGTSWIQMVGRFLLLSVGPNDQVFGLSTCGDHIYFRTDVTQDEMCGRQWRALRTGRSLSDIHGSRLKSSNTEDSDDGAPRNHDNTSLPRYVEFLTWINSGACDVDATFFNDNHRGLLSAFTSMSLSTLDDRDTSWRKDILRRLRLRDQQQVNAFGAYEEAISQGTWSKKARCQILMDTQFNLWSDSVIKLNQEKNNKDGELICYYEKSAPYLSYGELRIPFSEITCVSIIHKMARHNCMAVFTSSRTLVHNPLLISFPNEKELNDWLTTLSSASMQAHGIQGTVPSKALWATSSCGDVFVSESLGLEGCAQSHRFWRQIGGHLSVVQAGTGGVVWGIGFDGNPYVYTGGYGGGVFDGFLSSSIGIHKQEDYDVHFIYENQRWNPVEGFSDRRLPSDRYVWSDKSGVYERTKEGFLLPSSQWQWMGNWQIDTRPGTTDNQGWQYAVDFPRHYHAEKNWNDYVRRRRWRRRCKLTTTGPWLLIQPTVKLRDVSVQIDDVVSDDEEISMWVVGSQGDVLYRHGVTKACPQGHSWQHIIADVPFRSISVGGEGRVWGVAEDGTSYFRAGFADNEKTGSCWFHIADRPPYLVQVSAGASSVWARDKEGTLWYRINISDVYPEGTEWIEQGHVSHLSTGPNDQVS</sequence>